<sequence length="71" mass="7889">MVCKAGRVTPLKNLRAHSIRDEPTAWRPPSRVRLLLLGLPNHCLDPQVSGARMRVTGIMGSRDLSLSERSN</sequence>
<organism evidence="1">
    <name type="scientific">Anguilla anguilla</name>
    <name type="common">European freshwater eel</name>
    <name type="synonym">Muraena anguilla</name>
    <dbReference type="NCBI Taxonomy" id="7936"/>
    <lineage>
        <taxon>Eukaryota</taxon>
        <taxon>Metazoa</taxon>
        <taxon>Chordata</taxon>
        <taxon>Craniata</taxon>
        <taxon>Vertebrata</taxon>
        <taxon>Euteleostomi</taxon>
        <taxon>Actinopterygii</taxon>
        <taxon>Neopterygii</taxon>
        <taxon>Teleostei</taxon>
        <taxon>Anguilliformes</taxon>
        <taxon>Anguillidae</taxon>
        <taxon>Anguilla</taxon>
    </lineage>
</organism>
<reference evidence="1" key="1">
    <citation type="submission" date="2014-11" db="EMBL/GenBank/DDBJ databases">
        <authorList>
            <person name="Amaro Gonzalez C."/>
        </authorList>
    </citation>
    <scope>NUCLEOTIDE SEQUENCE</scope>
</reference>
<dbReference type="AlphaFoldDB" id="A0A0E9VMV8"/>
<evidence type="ECO:0000313" key="1">
    <source>
        <dbReference type="EMBL" id="JAH79464.1"/>
    </source>
</evidence>
<protein>
    <submittedName>
        <fullName evidence="1">Uncharacterized protein</fullName>
    </submittedName>
</protein>
<proteinExistence type="predicted"/>
<accession>A0A0E9VMV8</accession>
<reference evidence="1" key="2">
    <citation type="journal article" date="2015" name="Fish Shellfish Immunol.">
        <title>Early steps in the European eel (Anguilla anguilla)-Vibrio vulnificus interaction in the gills: Role of the RtxA13 toxin.</title>
        <authorList>
            <person name="Callol A."/>
            <person name="Pajuelo D."/>
            <person name="Ebbesson L."/>
            <person name="Teles M."/>
            <person name="MacKenzie S."/>
            <person name="Amaro C."/>
        </authorList>
    </citation>
    <scope>NUCLEOTIDE SEQUENCE</scope>
</reference>
<name>A0A0E9VMV8_ANGAN</name>
<dbReference type="EMBL" id="GBXM01029113">
    <property type="protein sequence ID" value="JAH79464.1"/>
    <property type="molecule type" value="Transcribed_RNA"/>
</dbReference>